<accession>A0A2P6FFE2</accession>
<reference evidence="1 2" key="1">
    <citation type="journal article" date="2015" name="MBio">
        <title>Genome sequence of the Drosophila melanogaster male-killing Spiroplasma strain MSRO endosymbiont.</title>
        <authorList>
            <person name="Paredes J.C."/>
            <person name="Herren J.K."/>
            <person name="Schupfer F."/>
            <person name="Marin R."/>
            <person name="Claverol S."/>
            <person name="Kuo C.H."/>
            <person name="Lemaitre B."/>
            <person name="Beven L."/>
        </authorList>
    </citation>
    <scope>NUCLEOTIDE SEQUENCE [LARGE SCALE GENOMIC DNA]</scope>
    <source>
        <strain evidence="1 2">MSRO</strain>
    </source>
</reference>
<keyword evidence="2" id="KW-1185">Reference proteome</keyword>
<sequence length="180" mass="20827">MYSYSPDPDVSDRDGRILAATLQEAKEKELINKDRTLRKQYLAYDVFGNKEVTTSSAREAIQQLTNKIQLTSKFVHKNEIKTWNLKMKRSWDLIISDGRYVVYRITDPNQAGKFIYFSSKDVALAAIKTAAKLSSAVNKLEKSVYLYSYTTQSKSVVPFVFYDNDVDSVITKIYEYEQWN</sequence>
<organism evidence="1 2">
    <name type="scientific">Spiroplasma poulsonii</name>
    <dbReference type="NCBI Taxonomy" id="2138"/>
    <lineage>
        <taxon>Bacteria</taxon>
        <taxon>Bacillati</taxon>
        <taxon>Mycoplasmatota</taxon>
        <taxon>Mollicutes</taxon>
        <taxon>Entomoplasmatales</taxon>
        <taxon>Spiroplasmataceae</taxon>
        <taxon>Spiroplasma</taxon>
    </lineage>
</organism>
<evidence type="ECO:0000313" key="1">
    <source>
        <dbReference type="EMBL" id="PQM32176.1"/>
    </source>
</evidence>
<comment type="caution">
    <text evidence="1">The sequence shown here is derived from an EMBL/GenBank/DDBJ whole genome shotgun (WGS) entry which is preliminary data.</text>
</comment>
<evidence type="ECO:0000313" key="2">
    <source>
        <dbReference type="Proteomes" id="UP000031565"/>
    </source>
</evidence>
<dbReference type="EMBL" id="JTLV02000001">
    <property type="protein sequence ID" value="PQM32176.1"/>
    <property type="molecule type" value="Genomic_DNA"/>
</dbReference>
<proteinExistence type="predicted"/>
<name>A0A2P6FFE2_9MOLU</name>
<dbReference type="AlphaFoldDB" id="A0A2P6FFE2"/>
<dbReference type="Proteomes" id="UP000031565">
    <property type="component" value="Unassembled WGS sequence"/>
</dbReference>
<protein>
    <submittedName>
        <fullName evidence="1">Uncharacterized protein</fullName>
    </submittedName>
</protein>
<gene>
    <name evidence="1" type="ORF">SMSRO_SF020760</name>
</gene>
<dbReference type="RefSeq" id="WP_227991240.1">
    <property type="nucleotide sequence ID" value="NZ_CM020866.1"/>
</dbReference>